<dbReference type="AlphaFoldDB" id="A0A0D6EM90"/>
<feature type="region of interest" description="Disordered" evidence="1">
    <location>
        <begin position="546"/>
        <end position="789"/>
    </location>
</feature>
<name>A0A0D6EM90_SPOSA</name>
<evidence type="ECO:0000256" key="1">
    <source>
        <dbReference type="SAM" id="MobiDB-lite"/>
    </source>
</evidence>
<feature type="compositionally biased region" description="Acidic residues" evidence="1">
    <location>
        <begin position="129"/>
        <end position="142"/>
    </location>
</feature>
<feature type="compositionally biased region" description="Acidic residues" evidence="1">
    <location>
        <begin position="284"/>
        <end position="293"/>
    </location>
</feature>
<dbReference type="Proteomes" id="UP000243876">
    <property type="component" value="Unassembled WGS sequence"/>
</dbReference>
<feature type="region of interest" description="Disordered" evidence="1">
    <location>
        <begin position="95"/>
        <end position="259"/>
    </location>
</feature>
<sequence length="789" mass="87124">MAKSTLKGARKATRYRAREAEPEKAFDKRQSRLNQSMQTYSEVMGGDEDQFHMNRDKMLLDDDGGPSRHDGALLPSYAFRQSVLLSPFDLTKASLLPCFPAPPGYDDSLDEDDEIYGLDLPTRSASPSEAEEEEEEEEEEETPAPTRRQKKQRKERKEKPVVDLTTKGRFGHTYDPKQDQVFDSSSGSEGGSDDDDEEDAAPAADQLQSTLSDEEDERKASAGSEDDSEEERWAAGHYHVSRRAPGEADSEDEEALELEAEEARRLQRKRIERMRGEDYGLGDAEGEDVDGGQEDERLNLDDEDEKKDKGAETDTAVLTEEESIAHLLKTSPETLALLDDFVRTASKIKQVETDLEVVRETGDGNGGEHPALAIMELEHQALTTYLPTLAFYFSLLLAPIRPAQSLLDRVLARLSSLRQSLATMEELDLTSAQYGDDDDDESGDDESGDDDEEEIERGGREMLASEMFDFNAALAEGDSDDDEEGEEITDSMLSGVSDGELEDLMASLGPDEGADVLMAKVRARQAEKGLMVGAGMDEEMEMDEYAEMEQALDEDKKARRKARKAERKATGKKDDGAKVARTASSSSAVPALAPLSSRRSAPSSTSTTFASASDYLDPHALSHTDSADKSSARHSLRFHVSQVAQKAARRSHLATKVGGDDDVPRRSKEQARREMLKRQQHGADKDAKEGAGLDAGEWDEEDKRAAKAGRARRPVLLARRRPARSHAPNPRQQGSHAEAQKGEPQRACQEARPVRQGAEEAQQYAGDVQGRRGADWVRGREVRDREGDS</sequence>
<feature type="compositionally biased region" description="Acidic residues" evidence="1">
    <location>
        <begin position="107"/>
        <end position="116"/>
    </location>
</feature>
<dbReference type="EMBL" id="CENE01000011">
    <property type="protein sequence ID" value="CEQ41117.1"/>
    <property type="molecule type" value="Genomic_DNA"/>
</dbReference>
<feature type="region of interest" description="Disordered" evidence="1">
    <location>
        <begin position="428"/>
        <end position="456"/>
    </location>
</feature>
<keyword evidence="3" id="KW-1185">Reference proteome</keyword>
<feature type="compositionally biased region" description="Basic and acidic residues" evidence="1">
    <location>
        <begin position="294"/>
        <end position="312"/>
    </location>
</feature>
<feature type="region of interest" description="Disordered" evidence="1">
    <location>
        <begin position="271"/>
        <end position="312"/>
    </location>
</feature>
<feature type="compositionally biased region" description="Acidic residues" evidence="1">
    <location>
        <begin position="191"/>
        <end position="200"/>
    </location>
</feature>
<feature type="non-terminal residue" evidence="2">
    <location>
        <position position="1"/>
    </location>
</feature>
<proteinExistence type="predicted"/>
<feature type="compositionally biased region" description="Basic and acidic residues" evidence="1">
    <location>
        <begin position="567"/>
        <end position="578"/>
    </location>
</feature>
<feature type="compositionally biased region" description="Basic and acidic residues" evidence="1">
    <location>
        <begin position="769"/>
        <end position="789"/>
    </location>
</feature>
<feature type="compositionally biased region" description="Basic and acidic residues" evidence="1">
    <location>
        <begin position="16"/>
        <end position="30"/>
    </location>
</feature>
<feature type="compositionally biased region" description="Acidic residues" evidence="1">
    <location>
        <begin position="248"/>
        <end position="259"/>
    </location>
</feature>
<protein>
    <submittedName>
        <fullName evidence="2">SPOSA6832_02798-mRNA-1:cds</fullName>
    </submittedName>
</protein>
<feature type="region of interest" description="Disordered" evidence="1">
    <location>
        <begin position="476"/>
        <end position="500"/>
    </location>
</feature>
<gene>
    <name evidence="2" type="primary">SPOSA6832_02798</name>
</gene>
<feature type="region of interest" description="Disordered" evidence="1">
    <location>
        <begin position="1"/>
        <end position="33"/>
    </location>
</feature>
<feature type="compositionally biased region" description="Basic and acidic residues" evidence="1">
    <location>
        <begin position="616"/>
        <end position="631"/>
    </location>
</feature>
<feature type="compositionally biased region" description="Basic residues" evidence="1">
    <location>
        <begin position="706"/>
        <end position="724"/>
    </location>
</feature>
<feature type="compositionally biased region" description="Basic and acidic residues" evidence="1">
    <location>
        <begin position="658"/>
        <end position="691"/>
    </location>
</feature>
<feature type="compositionally biased region" description="Low complexity" evidence="1">
    <location>
        <begin position="583"/>
        <end position="613"/>
    </location>
</feature>
<dbReference type="OrthoDB" id="1924577at2759"/>
<reference evidence="3" key="1">
    <citation type="submission" date="2015-02" db="EMBL/GenBank/DDBJ databases">
        <authorList>
            <person name="Gon?alves P."/>
        </authorList>
    </citation>
    <scope>NUCLEOTIDE SEQUENCE [LARGE SCALE GENOMIC DNA]</scope>
</reference>
<feature type="compositionally biased region" description="Acidic residues" evidence="1">
    <location>
        <begin position="477"/>
        <end position="489"/>
    </location>
</feature>
<evidence type="ECO:0000313" key="3">
    <source>
        <dbReference type="Proteomes" id="UP000243876"/>
    </source>
</evidence>
<feature type="compositionally biased region" description="Acidic residues" evidence="1">
    <location>
        <begin position="435"/>
        <end position="455"/>
    </location>
</feature>
<evidence type="ECO:0000313" key="2">
    <source>
        <dbReference type="EMBL" id="CEQ41117.1"/>
    </source>
</evidence>
<organism evidence="2 3">
    <name type="scientific">Sporidiobolus salmonicolor</name>
    <name type="common">Yeast-like fungus</name>
    <name type="synonym">Sporobolomyces salmonicolor</name>
    <dbReference type="NCBI Taxonomy" id="5005"/>
    <lineage>
        <taxon>Eukaryota</taxon>
        <taxon>Fungi</taxon>
        <taxon>Dikarya</taxon>
        <taxon>Basidiomycota</taxon>
        <taxon>Pucciniomycotina</taxon>
        <taxon>Microbotryomycetes</taxon>
        <taxon>Sporidiobolales</taxon>
        <taxon>Sporidiobolaceae</taxon>
        <taxon>Sporobolomyces</taxon>
    </lineage>
</organism>
<accession>A0A0D6EM90</accession>